<dbReference type="RefSeq" id="WP_379916789.1">
    <property type="nucleotide sequence ID" value="NZ_JBHUDD010000123.1"/>
</dbReference>
<proteinExistence type="predicted"/>
<dbReference type="Proteomes" id="UP001597186">
    <property type="component" value="Unassembled WGS sequence"/>
</dbReference>
<evidence type="ECO:0000313" key="1">
    <source>
        <dbReference type="EMBL" id="MFD1510529.1"/>
    </source>
</evidence>
<dbReference type="Pfam" id="PF04989">
    <property type="entry name" value="RMNT_CmcI"/>
    <property type="match status" value="1"/>
</dbReference>
<protein>
    <submittedName>
        <fullName evidence="1">CmcI family methyltransferase</fullName>
    </submittedName>
</protein>
<dbReference type="EMBL" id="JBHUDD010000123">
    <property type="protein sequence ID" value="MFD1510529.1"/>
    <property type="molecule type" value="Genomic_DNA"/>
</dbReference>
<evidence type="ECO:0000313" key="2">
    <source>
        <dbReference type="Proteomes" id="UP001597186"/>
    </source>
</evidence>
<sequence>GRGGDASIKSLPPSHIERLAIMRNCSTKHASNMPVLWNIVTCRKRARHMSDGFLHRYFLNNSKKRLHKWLHYFDIYERHFERFRGTSPVMLEIGVAGGGSLQMWKEYFGPGCKIIGLDINPDCKRHADQDIDVFIGSQDDPEIIEQIFAKYPNISIVLDDGSHIMNHMIRTFEMVYHRIASDGVYMVEDTHTCYWPQFDGGLKRDGSFMEFVKDKLDEINAVHTKRALPVTDFTRSTNFIACYDSVVTFERRQQGARQAPKTGPMTLSE</sequence>
<keyword evidence="1" id="KW-0489">Methyltransferase</keyword>
<comment type="caution">
    <text evidence="1">The sequence shown here is derived from an EMBL/GenBank/DDBJ whole genome shotgun (WGS) entry which is preliminary data.</text>
</comment>
<feature type="non-terminal residue" evidence="1">
    <location>
        <position position="1"/>
    </location>
</feature>
<name>A0ABW4EL93_9RHOB</name>
<organism evidence="1 2">
    <name type="scientific">Lacimonas salitolerans</name>
    <dbReference type="NCBI Taxonomy" id="1323750"/>
    <lineage>
        <taxon>Bacteria</taxon>
        <taxon>Pseudomonadati</taxon>
        <taxon>Pseudomonadota</taxon>
        <taxon>Alphaproteobacteria</taxon>
        <taxon>Rhodobacterales</taxon>
        <taxon>Paracoccaceae</taxon>
        <taxon>Lacimonas</taxon>
    </lineage>
</organism>
<gene>
    <name evidence="1" type="ORF">ACFTOW_14140</name>
</gene>
<keyword evidence="1" id="KW-0808">Transferase</keyword>
<dbReference type="GO" id="GO:0008168">
    <property type="term" value="F:methyltransferase activity"/>
    <property type="evidence" value="ECO:0007669"/>
    <property type="project" value="UniProtKB-KW"/>
</dbReference>
<keyword evidence="2" id="KW-1185">Reference proteome</keyword>
<dbReference type="SUPFAM" id="SSF53335">
    <property type="entry name" value="S-adenosyl-L-methionine-dependent methyltransferases"/>
    <property type="match status" value="1"/>
</dbReference>
<reference evidence="2" key="1">
    <citation type="journal article" date="2019" name="Int. J. Syst. Evol. Microbiol.">
        <title>The Global Catalogue of Microorganisms (GCM) 10K type strain sequencing project: providing services to taxonomists for standard genome sequencing and annotation.</title>
        <authorList>
            <consortium name="The Broad Institute Genomics Platform"/>
            <consortium name="The Broad Institute Genome Sequencing Center for Infectious Disease"/>
            <person name="Wu L."/>
            <person name="Ma J."/>
        </authorList>
    </citation>
    <scope>NUCLEOTIDE SEQUENCE [LARGE SCALE GENOMIC DNA]</scope>
    <source>
        <strain evidence="2">CGMCC 1.12477</strain>
    </source>
</reference>
<dbReference type="Gene3D" id="3.40.50.150">
    <property type="entry name" value="Vaccinia Virus protein VP39"/>
    <property type="match status" value="1"/>
</dbReference>
<accession>A0ABW4EL93</accession>
<dbReference type="InterPro" id="IPR029063">
    <property type="entry name" value="SAM-dependent_MTases_sf"/>
</dbReference>
<dbReference type="InterPro" id="IPR007072">
    <property type="entry name" value="RNMT_CmcI"/>
</dbReference>
<dbReference type="GO" id="GO:0032259">
    <property type="term" value="P:methylation"/>
    <property type="evidence" value="ECO:0007669"/>
    <property type="project" value="UniProtKB-KW"/>
</dbReference>